<evidence type="ECO:0000256" key="3">
    <source>
        <dbReference type="ARBA" id="ARBA00012781"/>
    </source>
</evidence>
<comment type="pathway">
    <text evidence="1 8">Purine metabolism; guanine degradation; xanthine from guanine: step 1/1.</text>
</comment>
<comment type="similarity">
    <text evidence="2 8">Belongs to the metallo-dependent hydrolases superfamily. ATZ/TRZ family.</text>
</comment>
<keyword evidence="4 8" id="KW-0479">Metal-binding</keyword>
<dbReference type="UniPathway" id="UPA00603">
    <property type="reaction ID" value="UER00660"/>
</dbReference>
<dbReference type="InterPro" id="IPR006680">
    <property type="entry name" value="Amidohydro-rel"/>
</dbReference>
<dbReference type="NCBIfam" id="TIGR02967">
    <property type="entry name" value="guan_deamin"/>
    <property type="match status" value="1"/>
</dbReference>
<comment type="catalytic activity">
    <reaction evidence="8">
        <text>guanine + H2O + H(+) = xanthine + NH4(+)</text>
        <dbReference type="Rhea" id="RHEA:14665"/>
        <dbReference type="ChEBI" id="CHEBI:15377"/>
        <dbReference type="ChEBI" id="CHEBI:15378"/>
        <dbReference type="ChEBI" id="CHEBI:16235"/>
        <dbReference type="ChEBI" id="CHEBI:17712"/>
        <dbReference type="ChEBI" id="CHEBI:28938"/>
        <dbReference type="EC" id="3.5.4.3"/>
    </reaction>
</comment>
<dbReference type="GO" id="GO:0008270">
    <property type="term" value="F:zinc ion binding"/>
    <property type="evidence" value="ECO:0007669"/>
    <property type="project" value="UniProtKB-UniRule"/>
</dbReference>
<keyword evidence="6 8" id="KW-0862">Zinc</keyword>
<comment type="cofactor">
    <cofactor evidence="8">
        <name>Zn(2+)</name>
        <dbReference type="ChEBI" id="CHEBI:29105"/>
    </cofactor>
    <text evidence="8">Binds 1 zinc ion per subunit.</text>
</comment>
<dbReference type="GO" id="GO:0008892">
    <property type="term" value="F:guanine deaminase activity"/>
    <property type="evidence" value="ECO:0007669"/>
    <property type="project" value="UniProtKB-UniRule"/>
</dbReference>
<dbReference type="EMBL" id="QPJM01000016">
    <property type="protein sequence ID" value="RCW79763.1"/>
    <property type="molecule type" value="Genomic_DNA"/>
</dbReference>
<dbReference type="SUPFAM" id="SSF51338">
    <property type="entry name" value="Composite domain of metallo-dependent hydrolases"/>
    <property type="match status" value="1"/>
</dbReference>
<protein>
    <recommendedName>
        <fullName evidence="3 7">Guanine deaminase</fullName>
        <shortName evidence="8">Guanase</shortName>
        <ecNumber evidence="3 7">3.5.4.3</ecNumber>
    </recommendedName>
    <alternativeName>
        <fullName evidence="8">Guanine aminohydrolase</fullName>
    </alternativeName>
</protein>
<name>A0A368YHQ0_9HYPH</name>
<comment type="function">
    <text evidence="8">Catalyzes the hydrolytic deamination of guanine, producing xanthine and ammonia.</text>
</comment>
<evidence type="ECO:0000313" key="10">
    <source>
        <dbReference type="EMBL" id="RCW79763.1"/>
    </source>
</evidence>
<dbReference type="EC" id="3.5.4.3" evidence="3 7"/>
<sequence length="467" mass="51430">MSKLLLRGRVLTFVDEPKSIDDQSAYSYFEDGAVLVENGKVVEAGEYAALALVAGPQAQIVDHRPHLILPGFIDTHLHFPQTQAIASYGAQLLEWLNTYIFVEEQKFSSTAHADFIASRFMDELLRNGTTTAAAYCSVHRTSVDAYFAAAEKRNMLMIGGKVMMDRNAPEALRDTPQTGYDDTKALIAKWHGRGRAHYAISPRFAITSTPEQMDMSRALVREHPECYVQTHLSENKDEIAYATSLYPSAKDYTDIYANYDLLGSKTLLGHCIFLSDREISALAEARSVAVFCPTSNLFLGSGLFDQGRFKELGARTSVATDVGGGTSFSMLETMSEAYKVLHVQGQRLSQFASYYMMTLGNARALDLEDRIGSLRAGADADITILDSRAKPAMELRMRTATTLAEELFILQTMGDDRCVSEVYVAGKPMKSGLDKAAASHGARYLPELQPAGLVTCSDAISRHYTKI</sequence>
<evidence type="ECO:0000256" key="1">
    <source>
        <dbReference type="ARBA" id="ARBA00004984"/>
    </source>
</evidence>
<dbReference type="Gene3D" id="3.20.20.140">
    <property type="entry name" value="Metal-dependent hydrolases"/>
    <property type="match status" value="1"/>
</dbReference>
<dbReference type="OrthoDB" id="9787621at2"/>
<dbReference type="InterPro" id="IPR032466">
    <property type="entry name" value="Metal_Hydrolase"/>
</dbReference>
<dbReference type="InterPro" id="IPR011059">
    <property type="entry name" value="Metal-dep_hydrolase_composite"/>
</dbReference>
<evidence type="ECO:0000256" key="4">
    <source>
        <dbReference type="ARBA" id="ARBA00022723"/>
    </source>
</evidence>
<comment type="caution">
    <text evidence="10">The sequence shown here is derived from an EMBL/GenBank/DDBJ whole genome shotgun (WGS) entry which is preliminary data.</text>
</comment>
<dbReference type="RefSeq" id="WP_114431930.1">
    <property type="nucleotide sequence ID" value="NZ_QPJM01000016.1"/>
</dbReference>
<keyword evidence="5 8" id="KW-0378">Hydrolase</keyword>
<gene>
    <name evidence="10" type="ORF">C7476_11617</name>
</gene>
<feature type="domain" description="Amidohydrolase-related" evidence="9">
    <location>
        <begin position="68"/>
        <end position="428"/>
    </location>
</feature>
<dbReference type="GO" id="GO:0006147">
    <property type="term" value="P:guanine catabolic process"/>
    <property type="evidence" value="ECO:0007669"/>
    <property type="project" value="UniProtKB-UniRule"/>
</dbReference>
<dbReference type="Gene3D" id="2.30.40.10">
    <property type="entry name" value="Urease, subunit C, domain 1"/>
    <property type="match status" value="1"/>
</dbReference>
<dbReference type="Proteomes" id="UP000253324">
    <property type="component" value="Unassembled WGS sequence"/>
</dbReference>
<evidence type="ECO:0000256" key="6">
    <source>
        <dbReference type="ARBA" id="ARBA00022833"/>
    </source>
</evidence>
<dbReference type="PANTHER" id="PTHR11271:SF6">
    <property type="entry name" value="GUANINE DEAMINASE"/>
    <property type="match status" value="1"/>
</dbReference>
<dbReference type="AlphaFoldDB" id="A0A368YHQ0"/>
<reference evidence="10 11" key="1">
    <citation type="submission" date="2018-07" db="EMBL/GenBank/DDBJ databases">
        <title>Genomic Encyclopedia of Type Strains, Phase III (KMG-III): the genomes of soil and plant-associated and newly described type strains.</title>
        <authorList>
            <person name="Whitman W."/>
        </authorList>
    </citation>
    <scope>NUCLEOTIDE SEQUENCE [LARGE SCALE GENOMIC DNA]</scope>
    <source>
        <strain evidence="10 11">31-25a</strain>
    </source>
</reference>
<dbReference type="GO" id="GO:0005829">
    <property type="term" value="C:cytosol"/>
    <property type="evidence" value="ECO:0007669"/>
    <property type="project" value="TreeGrafter"/>
</dbReference>
<dbReference type="InterPro" id="IPR051607">
    <property type="entry name" value="Metallo-dep_hydrolases"/>
</dbReference>
<evidence type="ECO:0000256" key="5">
    <source>
        <dbReference type="ARBA" id="ARBA00022801"/>
    </source>
</evidence>
<evidence type="ECO:0000259" key="9">
    <source>
        <dbReference type="Pfam" id="PF01979"/>
    </source>
</evidence>
<evidence type="ECO:0000256" key="2">
    <source>
        <dbReference type="ARBA" id="ARBA00006745"/>
    </source>
</evidence>
<organism evidence="10 11">
    <name type="scientific">Phyllobacterium bourgognense</name>
    <dbReference type="NCBI Taxonomy" id="314236"/>
    <lineage>
        <taxon>Bacteria</taxon>
        <taxon>Pseudomonadati</taxon>
        <taxon>Pseudomonadota</taxon>
        <taxon>Alphaproteobacteria</taxon>
        <taxon>Hyphomicrobiales</taxon>
        <taxon>Phyllobacteriaceae</taxon>
        <taxon>Phyllobacterium</taxon>
    </lineage>
</organism>
<keyword evidence="11" id="KW-1185">Reference proteome</keyword>
<dbReference type="NCBIfam" id="NF006679">
    <property type="entry name" value="PRK09228.1"/>
    <property type="match status" value="1"/>
</dbReference>
<dbReference type="Pfam" id="PF01979">
    <property type="entry name" value="Amidohydro_1"/>
    <property type="match status" value="1"/>
</dbReference>
<evidence type="ECO:0000256" key="7">
    <source>
        <dbReference type="NCBIfam" id="TIGR02967"/>
    </source>
</evidence>
<dbReference type="FunFam" id="3.20.20.140:FF:000022">
    <property type="entry name" value="Guanine deaminase"/>
    <property type="match status" value="1"/>
</dbReference>
<proteinExistence type="inferred from homology"/>
<dbReference type="SUPFAM" id="SSF51556">
    <property type="entry name" value="Metallo-dependent hydrolases"/>
    <property type="match status" value="1"/>
</dbReference>
<dbReference type="InterPro" id="IPR014311">
    <property type="entry name" value="Guanine_deaminase"/>
</dbReference>
<accession>A0A368YHQ0</accession>
<evidence type="ECO:0000313" key="11">
    <source>
        <dbReference type="Proteomes" id="UP000253324"/>
    </source>
</evidence>
<evidence type="ECO:0000256" key="8">
    <source>
        <dbReference type="RuleBase" id="RU366009"/>
    </source>
</evidence>
<dbReference type="PANTHER" id="PTHR11271">
    <property type="entry name" value="GUANINE DEAMINASE"/>
    <property type="match status" value="1"/>
</dbReference>